<evidence type="ECO:0000256" key="1">
    <source>
        <dbReference type="SAM" id="MobiDB-lite"/>
    </source>
</evidence>
<evidence type="ECO:0000313" key="3">
    <source>
        <dbReference type="Proteomes" id="UP000295509"/>
    </source>
</evidence>
<feature type="compositionally biased region" description="Low complexity" evidence="1">
    <location>
        <begin position="45"/>
        <end position="60"/>
    </location>
</feature>
<dbReference type="EMBL" id="SORE01000007">
    <property type="protein sequence ID" value="TDY51649.1"/>
    <property type="molecule type" value="Genomic_DNA"/>
</dbReference>
<proteinExistence type="predicted"/>
<evidence type="ECO:0000313" key="2">
    <source>
        <dbReference type="EMBL" id="TDY51649.1"/>
    </source>
</evidence>
<accession>A0A4R8LV31</accession>
<dbReference type="AlphaFoldDB" id="A0A4R8LV31"/>
<feature type="compositionally biased region" description="Basic and acidic residues" evidence="1">
    <location>
        <begin position="13"/>
        <end position="34"/>
    </location>
</feature>
<sequence length="451" mass="48609">MVLPRVPISSRGRPPEVHDERPPRPGADAADRTQQRVAPTSRENANAPLPARGRAPAAPGAAVSADASAWPRAYALTGQPREYVSTDEHGVFVASDSGQKIVFHQDQAFMVWHDPDSGNWWLVKPRGDTKTGPRISRNAAGEWQIDNDARRRPAGSNADAIVQPASAADASNTTLTPADRLAEYMLQFPGYRADEVANALGVTREQTAGIQSTVQAAIHAWYEVKQATLQIRPTVIVDPLSANERQYVRKWSPTLSSASLAKIMRAPVETIDAFLGASARAVHPLPLAAPTKRANTNRAASEWHNTIKADIADGLYTSRMPVSVRDAGAAFMRQWRDRLSKSNVATIMTLPDAALARHLRLAGQARTGRPPPRRSTQLLAGLPAPAHQDLSGAGRQAEPQAGPSGHQGPMTGTQQRQVMELSSRGASPATIAMYIGKPRVMVEAFLLERPG</sequence>
<name>A0A4R8LV31_9BURK</name>
<reference evidence="2 3" key="1">
    <citation type="submission" date="2019-03" db="EMBL/GenBank/DDBJ databases">
        <title>Genomic Encyclopedia of Type Strains, Phase III (KMG-III): the genomes of soil and plant-associated and newly described type strains.</title>
        <authorList>
            <person name="Whitman W."/>
        </authorList>
    </citation>
    <scope>NUCLEOTIDE SEQUENCE [LARGE SCALE GENOMIC DNA]</scope>
    <source>
        <strain evidence="2 3">LMG 29544</strain>
    </source>
</reference>
<protein>
    <submittedName>
        <fullName evidence="2">Uncharacterized protein</fullName>
    </submittedName>
</protein>
<feature type="region of interest" description="Disordered" evidence="1">
    <location>
        <begin position="1"/>
        <end position="60"/>
    </location>
</feature>
<keyword evidence="3" id="KW-1185">Reference proteome</keyword>
<feature type="region of interest" description="Disordered" evidence="1">
    <location>
        <begin position="385"/>
        <end position="423"/>
    </location>
</feature>
<feature type="compositionally biased region" description="Polar residues" evidence="1">
    <location>
        <begin position="35"/>
        <end position="44"/>
    </location>
</feature>
<organism evidence="2 3">
    <name type="scientific">Paraburkholderia rhizosphaerae</name>
    <dbReference type="NCBI Taxonomy" id="480658"/>
    <lineage>
        <taxon>Bacteria</taxon>
        <taxon>Pseudomonadati</taxon>
        <taxon>Pseudomonadota</taxon>
        <taxon>Betaproteobacteria</taxon>
        <taxon>Burkholderiales</taxon>
        <taxon>Burkholderiaceae</taxon>
        <taxon>Paraburkholderia</taxon>
    </lineage>
</organism>
<dbReference type="Proteomes" id="UP000295509">
    <property type="component" value="Unassembled WGS sequence"/>
</dbReference>
<gene>
    <name evidence="2" type="ORF">BX592_107217</name>
</gene>
<comment type="caution">
    <text evidence="2">The sequence shown here is derived from an EMBL/GenBank/DDBJ whole genome shotgun (WGS) entry which is preliminary data.</text>
</comment>